<dbReference type="SUPFAM" id="SSF110849">
    <property type="entry name" value="ParB/Sulfiredoxin"/>
    <property type="match status" value="1"/>
</dbReference>
<dbReference type="Pfam" id="PF17762">
    <property type="entry name" value="HTH_ParB"/>
    <property type="match status" value="1"/>
</dbReference>
<evidence type="ECO:0000313" key="4">
    <source>
        <dbReference type="Proteomes" id="UP001592581"/>
    </source>
</evidence>
<feature type="domain" description="ParB/Spo0J HTH" evidence="2">
    <location>
        <begin position="164"/>
        <end position="250"/>
    </location>
</feature>
<dbReference type="SUPFAM" id="SSF109709">
    <property type="entry name" value="KorB DNA-binding domain-like"/>
    <property type="match status" value="1"/>
</dbReference>
<dbReference type="InterPro" id="IPR036086">
    <property type="entry name" value="ParB/Sulfiredoxin_sf"/>
</dbReference>
<dbReference type="Proteomes" id="UP001592581">
    <property type="component" value="Unassembled WGS sequence"/>
</dbReference>
<organism evidence="3 4">
    <name type="scientific">Streptacidiphilus jeojiensis</name>
    <dbReference type="NCBI Taxonomy" id="3229225"/>
    <lineage>
        <taxon>Bacteria</taxon>
        <taxon>Bacillati</taxon>
        <taxon>Actinomycetota</taxon>
        <taxon>Actinomycetes</taxon>
        <taxon>Kitasatosporales</taxon>
        <taxon>Streptomycetaceae</taxon>
        <taxon>Streptacidiphilus</taxon>
    </lineage>
</organism>
<evidence type="ECO:0000259" key="2">
    <source>
        <dbReference type="Pfam" id="PF17762"/>
    </source>
</evidence>
<keyword evidence="4" id="KW-1185">Reference proteome</keyword>
<feature type="region of interest" description="Disordered" evidence="1">
    <location>
        <begin position="1"/>
        <end position="38"/>
    </location>
</feature>
<dbReference type="EMBL" id="JBEUKS010000021">
    <property type="protein sequence ID" value="MFC1444085.1"/>
    <property type="molecule type" value="Genomic_DNA"/>
</dbReference>
<protein>
    <recommendedName>
        <fullName evidence="2">ParB/Spo0J HTH domain-containing protein</fullName>
    </recommendedName>
</protein>
<sequence length="347" mass="37102">MRASERLSGSDSFEAAARPRSSRRRMIDEAVTDPAAAEPGTAAAAAATATASAFAGAVALDRLAPNPRNPREDLGDLEDLRSIAELQLQACLAVTREAYLRIWPEDEPLLGAGVDHVVVNGCRRYAAAVRFGRDTLEICVKDEVAASREALLAASIQENIDRRDFDVLEEARAVEAMVAACEGSGVAAARRLNRSPGWISQRRALLELAPELQSRLRAGDLAVRDARRLARVPLAEQVAAWREEAARAELQRAERQAARAAVAAVRASHPPLPLPSPAAAPDSRPASSAAEPAEPVSLPQRRRDHDPASVPVPPFGSPPDLARALLAAYSRDQIHELVRLLLAAGRG</sequence>
<accession>A0ABV6Y0P5</accession>
<evidence type="ECO:0000256" key="1">
    <source>
        <dbReference type="SAM" id="MobiDB-lite"/>
    </source>
</evidence>
<feature type="region of interest" description="Disordered" evidence="1">
    <location>
        <begin position="261"/>
        <end position="317"/>
    </location>
</feature>
<evidence type="ECO:0000313" key="3">
    <source>
        <dbReference type="EMBL" id="MFC1444085.1"/>
    </source>
</evidence>
<reference evidence="3 4" key="1">
    <citation type="submission" date="2024-06" db="EMBL/GenBank/DDBJ databases">
        <authorList>
            <person name="Lee S.D."/>
        </authorList>
    </citation>
    <scope>NUCLEOTIDE SEQUENCE [LARGE SCALE GENOMIC DNA]</scope>
    <source>
        <strain evidence="3 4">N1-10</strain>
    </source>
</reference>
<name>A0ABV6Y0P5_9ACTN</name>
<proteinExistence type="predicted"/>
<dbReference type="Gene3D" id="1.10.10.2830">
    <property type="match status" value="1"/>
</dbReference>
<feature type="compositionally biased region" description="Low complexity" evidence="1">
    <location>
        <begin position="279"/>
        <end position="299"/>
    </location>
</feature>
<gene>
    <name evidence="3" type="ORF">ABUW04_38205</name>
</gene>
<dbReference type="InterPro" id="IPR050336">
    <property type="entry name" value="Chromosome_partition/occlusion"/>
</dbReference>
<dbReference type="InterPro" id="IPR041468">
    <property type="entry name" value="HTH_ParB/Spo0J"/>
</dbReference>
<dbReference type="PANTHER" id="PTHR33375">
    <property type="entry name" value="CHROMOSOME-PARTITIONING PROTEIN PARB-RELATED"/>
    <property type="match status" value="1"/>
</dbReference>
<comment type="caution">
    <text evidence="3">The sequence shown here is derived from an EMBL/GenBank/DDBJ whole genome shotgun (WGS) entry which is preliminary data.</text>
</comment>
<dbReference type="PANTHER" id="PTHR33375:SF1">
    <property type="entry name" value="CHROMOSOME-PARTITIONING PROTEIN PARB-RELATED"/>
    <property type="match status" value="1"/>
</dbReference>
<dbReference type="RefSeq" id="WP_380568891.1">
    <property type="nucleotide sequence ID" value="NZ_JBEUKS010000021.1"/>
</dbReference>